<gene>
    <name evidence="3" type="ORF">K7472_18185</name>
</gene>
<keyword evidence="2" id="KW-1133">Transmembrane helix</keyword>
<dbReference type="RefSeq" id="WP_222979282.1">
    <property type="nucleotide sequence ID" value="NZ_JAINVZ010000011.1"/>
</dbReference>
<evidence type="ECO:0000313" key="3">
    <source>
        <dbReference type="EMBL" id="MBY8886783.1"/>
    </source>
</evidence>
<dbReference type="Proteomes" id="UP001198565">
    <property type="component" value="Unassembled WGS sequence"/>
</dbReference>
<feature type="region of interest" description="Disordered" evidence="1">
    <location>
        <begin position="1"/>
        <end position="64"/>
    </location>
</feature>
<keyword evidence="2" id="KW-0812">Transmembrane</keyword>
<keyword evidence="2" id="KW-0472">Membrane</keyword>
<proteinExistence type="predicted"/>
<name>A0ABS7QU93_9ACTN</name>
<comment type="caution">
    <text evidence="3">The sequence shown here is derived from an EMBL/GenBank/DDBJ whole genome shotgun (WGS) entry which is preliminary data.</text>
</comment>
<evidence type="ECO:0000256" key="1">
    <source>
        <dbReference type="SAM" id="MobiDB-lite"/>
    </source>
</evidence>
<evidence type="ECO:0000313" key="4">
    <source>
        <dbReference type="Proteomes" id="UP001198565"/>
    </source>
</evidence>
<accession>A0ABS7QU93</accession>
<organism evidence="3 4">
    <name type="scientific">Streptantibioticus parmotrematis</name>
    <dbReference type="NCBI Taxonomy" id="2873249"/>
    <lineage>
        <taxon>Bacteria</taxon>
        <taxon>Bacillati</taxon>
        <taxon>Actinomycetota</taxon>
        <taxon>Actinomycetes</taxon>
        <taxon>Kitasatosporales</taxon>
        <taxon>Streptomycetaceae</taxon>
        <taxon>Streptantibioticus</taxon>
    </lineage>
</organism>
<feature type="compositionally biased region" description="Low complexity" evidence="1">
    <location>
        <begin position="36"/>
        <end position="45"/>
    </location>
</feature>
<evidence type="ECO:0000256" key="2">
    <source>
        <dbReference type="SAM" id="Phobius"/>
    </source>
</evidence>
<feature type="compositionally biased region" description="Low complexity" evidence="1">
    <location>
        <begin position="9"/>
        <end position="20"/>
    </location>
</feature>
<sequence length="172" mass="17809">MTTPPPQGANPYAQPPQQGAYPPPPQPGAYPPPQGQFPQQGGFPQQPAPGYPTTPGAFPPPAPAPKKRIGRLGIRLIIVAVLLVIGGGIAYFNHDDSQTLKAGDCAKNSGSDSNPKLDKLACSDSNATYKVLKKVSGSDDPETACAGVAGTDTGFYETENGSSFVLCLAHNH</sequence>
<feature type="compositionally biased region" description="Pro residues" evidence="1">
    <location>
        <begin position="21"/>
        <end position="35"/>
    </location>
</feature>
<feature type="transmembrane region" description="Helical" evidence="2">
    <location>
        <begin position="72"/>
        <end position="92"/>
    </location>
</feature>
<protein>
    <submittedName>
        <fullName evidence="3">Uncharacterized protein</fullName>
    </submittedName>
</protein>
<dbReference type="EMBL" id="JAINVZ010000011">
    <property type="protein sequence ID" value="MBY8886783.1"/>
    <property type="molecule type" value="Genomic_DNA"/>
</dbReference>
<reference evidence="3 4" key="1">
    <citation type="submission" date="2021-08" db="EMBL/GenBank/DDBJ databases">
        <title>Streptomyces sp. PTM05 isolated from lichen.</title>
        <authorList>
            <person name="Somphong A."/>
            <person name="Phongsopitanun W."/>
            <person name="Tanasupawat S."/>
        </authorList>
    </citation>
    <scope>NUCLEOTIDE SEQUENCE [LARGE SCALE GENOMIC DNA]</scope>
    <source>
        <strain evidence="3 4">Ptm05</strain>
    </source>
</reference>
<keyword evidence="4" id="KW-1185">Reference proteome</keyword>
<feature type="compositionally biased region" description="Pro residues" evidence="1">
    <location>
        <begin position="46"/>
        <end position="64"/>
    </location>
</feature>